<accession>M7B6U4</accession>
<evidence type="ECO:0000313" key="1">
    <source>
        <dbReference type="EMBL" id="EMP27888.1"/>
    </source>
</evidence>
<dbReference type="STRING" id="8469.M7B6U4"/>
<protein>
    <submittedName>
        <fullName evidence="1">Voltage-dependent calcium channel subunit alpha-2/delta-3</fullName>
    </submittedName>
</protein>
<sequence length="175" mass="19845">MEKYQILGGFQYHVTCSHVTVKPHSSLPTGWPTGPQEGLQYNEELHYVEPCLNGTLVQADRANKEHFREHLNKLFAKGIGMLDIALNEAFNILSDFNHTGQGSICSQAIMLITDGAVDTYDTIFAKYNWPDRKVSTVQTLFDGKPECSLSMINVYLMKSFLNVFVIIYLDGWMFL</sequence>
<dbReference type="PANTHER" id="PTHR10166">
    <property type="entry name" value="VOLTAGE-DEPENDENT CALCIUM CHANNEL SUBUNIT ALPHA-2/DELTA-RELATED"/>
    <property type="match status" value="1"/>
</dbReference>
<dbReference type="InterPro" id="IPR051173">
    <property type="entry name" value="Ca_channel_alpha-2/delta"/>
</dbReference>
<gene>
    <name evidence="1" type="ORF">UY3_15016</name>
</gene>
<dbReference type="Gene3D" id="3.40.50.410">
    <property type="entry name" value="von Willebrand factor, type A domain"/>
    <property type="match status" value="1"/>
</dbReference>
<dbReference type="InterPro" id="IPR036465">
    <property type="entry name" value="vWFA_dom_sf"/>
</dbReference>
<dbReference type="Proteomes" id="UP000031443">
    <property type="component" value="Unassembled WGS sequence"/>
</dbReference>
<dbReference type="PANTHER" id="PTHR10166:SF25">
    <property type="entry name" value="VOLTAGE-DEPENDENT CALCIUM CHANNEL SUBUNIT ALPHA-2_DELTA-3"/>
    <property type="match status" value="1"/>
</dbReference>
<evidence type="ECO:0000313" key="2">
    <source>
        <dbReference type="Proteomes" id="UP000031443"/>
    </source>
</evidence>
<reference evidence="2" key="1">
    <citation type="journal article" date="2013" name="Nat. Genet.">
        <title>The draft genomes of soft-shell turtle and green sea turtle yield insights into the development and evolution of the turtle-specific body plan.</title>
        <authorList>
            <person name="Wang Z."/>
            <person name="Pascual-Anaya J."/>
            <person name="Zadissa A."/>
            <person name="Li W."/>
            <person name="Niimura Y."/>
            <person name="Huang Z."/>
            <person name="Li C."/>
            <person name="White S."/>
            <person name="Xiong Z."/>
            <person name="Fang D."/>
            <person name="Wang B."/>
            <person name="Ming Y."/>
            <person name="Chen Y."/>
            <person name="Zheng Y."/>
            <person name="Kuraku S."/>
            <person name="Pignatelli M."/>
            <person name="Herrero J."/>
            <person name="Beal K."/>
            <person name="Nozawa M."/>
            <person name="Li Q."/>
            <person name="Wang J."/>
            <person name="Zhang H."/>
            <person name="Yu L."/>
            <person name="Shigenobu S."/>
            <person name="Wang J."/>
            <person name="Liu J."/>
            <person name="Flicek P."/>
            <person name="Searle S."/>
            <person name="Wang J."/>
            <person name="Kuratani S."/>
            <person name="Yin Y."/>
            <person name="Aken B."/>
            <person name="Zhang G."/>
            <person name="Irie N."/>
        </authorList>
    </citation>
    <scope>NUCLEOTIDE SEQUENCE [LARGE SCALE GENOMIC DNA]</scope>
</reference>
<name>M7B6U4_CHEMY</name>
<dbReference type="GO" id="GO:0005245">
    <property type="term" value="F:voltage-gated calcium channel activity"/>
    <property type="evidence" value="ECO:0007669"/>
    <property type="project" value="TreeGrafter"/>
</dbReference>
<dbReference type="AlphaFoldDB" id="M7B6U4"/>
<proteinExistence type="predicted"/>
<organism evidence="1 2">
    <name type="scientific">Chelonia mydas</name>
    <name type="common">Green sea-turtle</name>
    <name type="synonym">Chelonia agassizi</name>
    <dbReference type="NCBI Taxonomy" id="8469"/>
    <lineage>
        <taxon>Eukaryota</taxon>
        <taxon>Metazoa</taxon>
        <taxon>Chordata</taxon>
        <taxon>Craniata</taxon>
        <taxon>Vertebrata</taxon>
        <taxon>Euteleostomi</taxon>
        <taxon>Archelosauria</taxon>
        <taxon>Testudinata</taxon>
        <taxon>Testudines</taxon>
        <taxon>Cryptodira</taxon>
        <taxon>Durocryptodira</taxon>
        <taxon>Americhelydia</taxon>
        <taxon>Chelonioidea</taxon>
        <taxon>Cheloniidae</taxon>
        <taxon>Chelonia</taxon>
    </lineage>
</organism>
<dbReference type="EMBL" id="KB566449">
    <property type="protein sequence ID" value="EMP27888.1"/>
    <property type="molecule type" value="Genomic_DNA"/>
</dbReference>
<keyword evidence="2" id="KW-1185">Reference proteome</keyword>
<dbReference type="GO" id="GO:0005891">
    <property type="term" value="C:voltage-gated calcium channel complex"/>
    <property type="evidence" value="ECO:0007669"/>
    <property type="project" value="TreeGrafter"/>
</dbReference>